<sequence length="65" mass="7401">MGSISVDNVQVFLNGLRTEIWTNNVSMELLVQNRIIPYIIDISVGVVICVSYCFTANYSRKFQNL</sequence>
<dbReference type="WBParaSite" id="BTMF_0000571001-mRNA-1">
    <property type="protein sequence ID" value="BTMF_0000571001-mRNA-1"/>
    <property type="gene ID" value="BTMF_0000571001"/>
</dbReference>
<protein>
    <submittedName>
        <fullName evidence="4">Neur_chan_LBD domain-containing protein</fullName>
    </submittedName>
</protein>
<feature type="transmembrane region" description="Helical" evidence="1">
    <location>
        <begin position="35"/>
        <end position="55"/>
    </location>
</feature>
<dbReference type="EMBL" id="UZAG01005151">
    <property type="protein sequence ID" value="VDO17531.1"/>
    <property type="molecule type" value="Genomic_DNA"/>
</dbReference>
<dbReference type="AlphaFoldDB" id="A0A0R3QH50"/>
<reference evidence="2 3" key="2">
    <citation type="submission" date="2018-11" db="EMBL/GenBank/DDBJ databases">
        <authorList>
            <consortium name="Pathogen Informatics"/>
        </authorList>
    </citation>
    <scope>NUCLEOTIDE SEQUENCE [LARGE SCALE GENOMIC DNA]</scope>
</reference>
<keyword evidence="1" id="KW-0812">Transmembrane</keyword>
<keyword evidence="1" id="KW-0472">Membrane</keyword>
<keyword evidence="3" id="KW-1185">Reference proteome</keyword>
<evidence type="ECO:0000313" key="4">
    <source>
        <dbReference type="WBParaSite" id="BTMF_0000571001-mRNA-1"/>
    </source>
</evidence>
<evidence type="ECO:0000313" key="3">
    <source>
        <dbReference type="Proteomes" id="UP000280834"/>
    </source>
</evidence>
<dbReference type="Proteomes" id="UP000280834">
    <property type="component" value="Unassembled WGS sequence"/>
</dbReference>
<evidence type="ECO:0000256" key="1">
    <source>
        <dbReference type="SAM" id="Phobius"/>
    </source>
</evidence>
<reference evidence="4" key="1">
    <citation type="submission" date="2017-02" db="UniProtKB">
        <authorList>
            <consortium name="WormBaseParasite"/>
        </authorList>
    </citation>
    <scope>IDENTIFICATION</scope>
</reference>
<gene>
    <name evidence="2" type="ORF">BTMF_LOCUS4982</name>
</gene>
<name>A0A0R3QH50_9BILA</name>
<organism evidence="4">
    <name type="scientific">Brugia timori</name>
    <dbReference type="NCBI Taxonomy" id="42155"/>
    <lineage>
        <taxon>Eukaryota</taxon>
        <taxon>Metazoa</taxon>
        <taxon>Ecdysozoa</taxon>
        <taxon>Nematoda</taxon>
        <taxon>Chromadorea</taxon>
        <taxon>Rhabditida</taxon>
        <taxon>Spirurina</taxon>
        <taxon>Spiruromorpha</taxon>
        <taxon>Filarioidea</taxon>
        <taxon>Onchocercidae</taxon>
        <taxon>Brugia</taxon>
    </lineage>
</organism>
<accession>A0A0R3QH50</accession>
<proteinExistence type="predicted"/>
<evidence type="ECO:0000313" key="2">
    <source>
        <dbReference type="EMBL" id="VDO17531.1"/>
    </source>
</evidence>
<keyword evidence="1" id="KW-1133">Transmembrane helix</keyword>